<protein>
    <submittedName>
        <fullName evidence="1">Uncharacterized protein</fullName>
    </submittedName>
</protein>
<reference evidence="1 2" key="1">
    <citation type="submission" date="2024-01" db="EMBL/GenBank/DDBJ databases">
        <title>Genome assemblies of Stephania.</title>
        <authorList>
            <person name="Yang L."/>
        </authorList>
    </citation>
    <scope>NUCLEOTIDE SEQUENCE [LARGE SCALE GENOMIC DNA]</scope>
    <source>
        <strain evidence="1">JXDWG</strain>
        <tissue evidence="1">Leaf</tissue>
    </source>
</reference>
<accession>A0AAP0IC90</accession>
<proteinExistence type="predicted"/>
<organism evidence="1 2">
    <name type="scientific">Stephania cephalantha</name>
    <dbReference type="NCBI Taxonomy" id="152367"/>
    <lineage>
        <taxon>Eukaryota</taxon>
        <taxon>Viridiplantae</taxon>
        <taxon>Streptophyta</taxon>
        <taxon>Embryophyta</taxon>
        <taxon>Tracheophyta</taxon>
        <taxon>Spermatophyta</taxon>
        <taxon>Magnoliopsida</taxon>
        <taxon>Ranunculales</taxon>
        <taxon>Menispermaceae</taxon>
        <taxon>Menispermoideae</taxon>
        <taxon>Cissampelideae</taxon>
        <taxon>Stephania</taxon>
    </lineage>
</organism>
<evidence type="ECO:0000313" key="1">
    <source>
        <dbReference type="EMBL" id="KAK9112572.1"/>
    </source>
</evidence>
<sequence>MDYVVHGFMMQTDVLTHFNVVSMATMAMEEDCMKAIKKRIWKLKGGASTIGILYLCFSFPSGRVTNTFSTFH</sequence>
<evidence type="ECO:0000313" key="2">
    <source>
        <dbReference type="Proteomes" id="UP001419268"/>
    </source>
</evidence>
<dbReference type="Proteomes" id="UP001419268">
    <property type="component" value="Unassembled WGS sequence"/>
</dbReference>
<gene>
    <name evidence="1" type="ORF">Scep_020091</name>
</gene>
<keyword evidence="2" id="KW-1185">Reference proteome</keyword>
<dbReference type="EMBL" id="JBBNAG010000008">
    <property type="protein sequence ID" value="KAK9112572.1"/>
    <property type="molecule type" value="Genomic_DNA"/>
</dbReference>
<comment type="caution">
    <text evidence="1">The sequence shown here is derived from an EMBL/GenBank/DDBJ whole genome shotgun (WGS) entry which is preliminary data.</text>
</comment>
<name>A0AAP0IC90_9MAGN</name>
<dbReference type="AlphaFoldDB" id="A0AAP0IC90"/>